<keyword evidence="1" id="KW-0539">Nucleus</keyword>
<dbReference type="GO" id="GO:0005634">
    <property type="term" value="C:nucleus"/>
    <property type="evidence" value="ECO:0007669"/>
    <property type="project" value="UniProtKB-SubCell"/>
</dbReference>
<dbReference type="PANTHER" id="PTHR12874">
    <property type="entry name" value="F-BOX ONLY PROTEIN 48-RELATED"/>
    <property type="match status" value="1"/>
</dbReference>
<dbReference type="GO" id="GO:0009740">
    <property type="term" value="P:gibberellic acid mediated signaling pathway"/>
    <property type="evidence" value="ECO:0007669"/>
    <property type="project" value="TreeGrafter"/>
</dbReference>
<evidence type="ECO:0000313" key="4">
    <source>
        <dbReference type="Proteomes" id="UP000652761"/>
    </source>
</evidence>
<keyword evidence="4" id="KW-1185">Reference proteome</keyword>
<proteinExistence type="predicted"/>
<dbReference type="InterPro" id="IPR036047">
    <property type="entry name" value="F-box-like_dom_sf"/>
</dbReference>
<gene>
    <name evidence="3" type="ORF">Taro_036263</name>
</gene>
<feature type="domain" description="F-box" evidence="2">
    <location>
        <begin position="14"/>
        <end position="58"/>
    </location>
</feature>
<comment type="caution">
    <text evidence="3">The sequence shown here is derived from an EMBL/GenBank/DDBJ whole genome shotgun (WGS) entry which is preliminary data.</text>
</comment>
<dbReference type="AlphaFoldDB" id="A0A843WCV0"/>
<keyword evidence="1" id="KW-0833">Ubl conjugation pathway</keyword>
<dbReference type="Proteomes" id="UP000652761">
    <property type="component" value="Unassembled WGS sequence"/>
</dbReference>
<evidence type="ECO:0000313" key="3">
    <source>
        <dbReference type="EMBL" id="MQM03481.1"/>
    </source>
</evidence>
<dbReference type="PANTHER" id="PTHR12874:SF28">
    <property type="entry name" value="F-BOX PROTEIN"/>
    <property type="match status" value="1"/>
</dbReference>
<comment type="function">
    <text evidence="1">Acts as a component of a SCF E3 ubiquitin ligase complexes.</text>
</comment>
<name>A0A843WCV0_COLES</name>
<comment type="pathway">
    <text evidence="1">Protein modification; protein ubiquitination.</text>
</comment>
<organism evidence="3 4">
    <name type="scientific">Colocasia esculenta</name>
    <name type="common">Wild taro</name>
    <name type="synonym">Arum esculentum</name>
    <dbReference type="NCBI Taxonomy" id="4460"/>
    <lineage>
        <taxon>Eukaryota</taxon>
        <taxon>Viridiplantae</taxon>
        <taxon>Streptophyta</taxon>
        <taxon>Embryophyta</taxon>
        <taxon>Tracheophyta</taxon>
        <taxon>Spermatophyta</taxon>
        <taxon>Magnoliopsida</taxon>
        <taxon>Liliopsida</taxon>
        <taxon>Araceae</taxon>
        <taxon>Aroideae</taxon>
        <taxon>Colocasieae</taxon>
        <taxon>Colocasia</taxon>
    </lineage>
</organism>
<dbReference type="OrthoDB" id="1924875at2759"/>
<evidence type="ECO:0000259" key="2">
    <source>
        <dbReference type="Pfam" id="PF12937"/>
    </source>
</evidence>
<dbReference type="GO" id="GO:0031146">
    <property type="term" value="P:SCF-dependent proteasomal ubiquitin-dependent protein catabolic process"/>
    <property type="evidence" value="ECO:0007669"/>
    <property type="project" value="UniProtKB-UniRule"/>
</dbReference>
<sequence>MASPGPPLPPASFSDFPEDVQLSILSFLRPADLAVFACTSRGSAALCGDPRLWSAMCDRRWGSKTLICSWAAAAAGAAGGNPFDVVYRALDRWDGLIGFWRRIGRGAAGTPPLVLFEWGPSSVTGSRVSPSPEPGSYGVLKTPFLWIGLSPGGHQVSFVRPSCPVDLVESLEKLASGASGFSDSDLVPVTVSFMGSNHFVVEENRGCCGVSRGADEFGSSDDLMDLEESSSSPPDRLMADIYQYFANKTSPGGVKAFRKQRKKERDRLGRRRWEAEHFVKISDCCPTPARPLQGLWKGIWENLSLDFYLVTYDDAGGIACRKVGDASEPFSGYSPIFWTSNTVYLEHPFSNEEENLYEGREHVQPLTLHCSETERVVSRILRINSSYDLVVSDTSSSSTHPQNVEGRIWEYDTGTFGFGFLRNNYIVDLKHIAKDGCLLDAVEPSSQGSYL</sequence>
<dbReference type="GO" id="GO:0019005">
    <property type="term" value="C:SCF ubiquitin ligase complex"/>
    <property type="evidence" value="ECO:0007669"/>
    <property type="project" value="UniProtKB-UniRule"/>
</dbReference>
<dbReference type="GO" id="GO:0016567">
    <property type="term" value="P:protein ubiquitination"/>
    <property type="evidence" value="ECO:0007669"/>
    <property type="project" value="UniProtKB-UniRule"/>
</dbReference>
<dbReference type="Gene3D" id="1.20.1280.50">
    <property type="match status" value="1"/>
</dbReference>
<evidence type="ECO:0000256" key="1">
    <source>
        <dbReference type="RuleBase" id="RU369085"/>
    </source>
</evidence>
<dbReference type="EMBL" id="NMUH01003043">
    <property type="protein sequence ID" value="MQM03481.1"/>
    <property type="molecule type" value="Genomic_DNA"/>
</dbReference>
<reference evidence="3" key="1">
    <citation type="submission" date="2017-07" db="EMBL/GenBank/DDBJ databases">
        <title>Taro Niue Genome Assembly and Annotation.</title>
        <authorList>
            <person name="Atibalentja N."/>
            <person name="Keating K."/>
            <person name="Fields C.J."/>
        </authorList>
    </citation>
    <scope>NUCLEOTIDE SEQUENCE</scope>
    <source>
        <strain evidence="3">Niue_2</strain>
        <tissue evidence="3">Leaf</tissue>
    </source>
</reference>
<comment type="subunit">
    <text evidence="1">Component of the SCF-type E3 ligase complex.</text>
</comment>
<dbReference type="GO" id="GO:0005737">
    <property type="term" value="C:cytoplasm"/>
    <property type="evidence" value="ECO:0007669"/>
    <property type="project" value="TreeGrafter"/>
</dbReference>
<accession>A0A843WCV0</accession>
<protein>
    <recommendedName>
        <fullName evidence="1">F-box protein</fullName>
    </recommendedName>
</protein>
<comment type="subcellular location">
    <subcellularLocation>
        <location evidence="1">Nucleus</location>
    </subcellularLocation>
</comment>
<dbReference type="SUPFAM" id="SSF81383">
    <property type="entry name" value="F-box domain"/>
    <property type="match status" value="1"/>
</dbReference>
<dbReference type="InterPro" id="IPR001810">
    <property type="entry name" value="F-box_dom"/>
</dbReference>
<dbReference type="Pfam" id="PF12937">
    <property type="entry name" value="F-box-like"/>
    <property type="match status" value="1"/>
</dbReference>